<keyword evidence="5" id="KW-1185">Reference proteome</keyword>
<name>A0A9P1DAB4_9DINO</name>
<reference evidence="3" key="1">
    <citation type="submission" date="2022-10" db="EMBL/GenBank/DDBJ databases">
        <authorList>
            <person name="Chen Y."/>
            <person name="Dougan E. K."/>
            <person name="Chan C."/>
            <person name="Rhodes N."/>
            <person name="Thang M."/>
        </authorList>
    </citation>
    <scope>NUCLEOTIDE SEQUENCE</scope>
</reference>
<keyword evidence="1" id="KW-0175">Coiled coil</keyword>
<organism evidence="3">
    <name type="scientific">Cladocopium goreaui</name>
    <dbReference type="NCBI Taxonomy" id="2562237"/>
    <lineage>
        <taxon>Eukaryota</taxon>
        <taxon>Sar</taxon>
        <taxon>Alveolata</taxon>
        <taxon>Dinophyceae</taxon>
        <taxon>Suessiales</taxon>
        <taxon>Symbiodiniaceae</taxon>
        <taxon>Cladocopium</taxon>
    </lineage>
</organism>
<reference evidence="4 5" key="2">
    <citation type="submission" date="2024-05" db="EMBL/GenBank/DDBJ databases">
        <authorList>
            <person name="Chen Y."/>
            <person name="Shah S."/>
            <person name="Dougan E. K."/>
            <person name="Thang M."/>
            <person name="Chan C."/>
        </authorList>
    </citation>
    <scope>NUCLEOTIDE SEQUENCE [LARGE SCALE GENOMIC DNA]</scope>
</reference>
<dbReference type="EMBL" id="CAMXCT010003761">
    <property type="protein sequence ID" value="CAI4006096.1"/>
    <property type="molecule type" value="Genomic_DNA"/>
</dbReference>
<evidence type="ECO:0000256" key="2">
    <source>
        <dbReference type="SAM" id="SignalP"/>
    </source>
</evidence>
<gene>
    <name evidence="3" type="ORF">C1SCF055_LOCUS31765</name>
</gene>
<evidence type="ECO:0000313" key="4">
    <source>
        <dbReference type="EMBL" id="CAL4793408.1"/>
    </source>
</evidence>
<evidence type="ECO:0000313" key="3">
    <source>
        <dbReference type="EMBL" id="CAI4006096.1"/>
    </source>
</evidence>
<sequence length="208" mass="23325">MVGRFRFSSRPRSILLVSTLVLAALKAAPWSAPCAVVLEEVAVTPPADSLESLSLKALIRRLAQPAANEFWYQQYDTNAVGEAWRGSRHWVDRAGVGQTGEELEQQLASTRIAGRSINDGRRHQMRLARARNLRELEERLASLERQGPRLQQLASRFFDSNALAERWHSAASPSEGHAMEEQLQALEVGRKKATEGRRLLMMQKRAEG</sequence>
<evidence type="ECO:0000256" key="1">
    <source>
        <dbReference type="SAM" id="Coils"/>
    </source>
</evidence>
<feature type="chain" id="PRO_5043271173" evidence="2">
    <location>
        <begin position="28"/>
        <end position="208"/>
    </location>
</feature>
<evidence type="ECO:0000313" key="5">
    <source>
        <dbReference type="Proteomes" id="UP001152797"/>
    </source>
</evidence>
<feature type="coiled-coil region" evidence="1">
    <location>
        <begin position="126"/>
        <end position="153"/>
    </location>
</feature>
<proteinExistence type="predicted"/>
<comment type="caution">
    <text evidence="3">The sequence shown here is derived from an EMBL/GenBank/DDBJ whole genome shotgun (WGS) entry which is preliminary data.</text>
</comment>
<dbReference type="EMBL" id="CAMXCT020003761">
    <property type="protein sequence ID" value="CAL1159471.1"/>
    <property type="molecule type" value="Genomic_DNA"/>
</dbReference>
<accession>A0A9P1DAB4</accession>
<dbReference type="Proteomes" id="UP001152797">
    <property type="component" value="Unassembled WGS sequence"/>
</dbReference>
<dbReference type="AlphaFoldDB" id="A0A9P1DAB4"/>
<feature type="signal peptide" evidence="2">
    <location>
        <begin position="1"/>
        <end position="27"/>
    </location>
</feature>
<protein>
    <submittedName>
        <fullName evidence="4">C2H2-type domain-containing protein</fullName>
    </submittedName>
</protein>
<dbReference type="EMBL" id="CAMXCT030003761">
    <property type="protein sequence ID" value="CAL4793408.1"/>
    <property type="molecule type" value="Genomic_DNA"/>
</dbReference>
<dbReference type="OrthoDB" id="448751at2759"/>
<keyword evidence="2" id="KW-0732">Signal</keyword>